<organism evidence="1 2">
    <name type="scientific">Mucilaginibacter frigoritolerans</name>
    <dbReference type="NCBI Taxonomy" id="652788"/>
    <lineage>
        <taxon>Bacteria</taxon>
        <taxon>Pseudomonadati</taxon>
        <taxon>Bacteroidota</taxon>
        <taxon>Sphingobacteriia</taxon>
        <taxon>Sphingobacteriales</taxon>
        <taxon>Sphingobacteriaceae</taxon>
        <taxon>Mucilaginibacter</taxon>
    </lineage>
</organism>
<name>A0A562TWY7_9SPHI</name>
<proteinExistence type="predicted"/>
<evidence type="ECO:0000313" key="1">
    <source>
        <dbReference type="EMBL" id="TWI97616.1"/>
    </source>
</evidence>
<evidence type="ECO:0000313" key="2">
    <source>
        <dbReference type="Proteomes" id="UP000317010"/>
    </source>
</evidence>
<dbReference type="RefSeq" id="WP_170227780.1">
    <property type="nucleotide sequence ID" value="NZ_VLLI01000010.1"/>
</dbReference>
<accession>A0A562TWY7</accession>
<dbReference type="AlphaFoldDB" id="A0A562TWY7"/>
<reference evidence="1 2" key="1">
    <citation type="submission" date="2019-07" db="EMBL/GenBank/DDBJ databases">
        <title>Genomic Encyclopedia of Archaeal and Bacterial Type Strains, Phase II (KMG-II): from individual species to whole genera.</title>
        <authorList>
            <person name="Goeker M."/>
        </authorList>
    </citation>
    <scope>NUCLEOTIDE SEQUENCE [LARGE SCALE GENOMIC DNA]</scope>
    <source>
        <strain evidence="1 2">ATCC BAA-1854</strain>
    </source>
</reference>
<dbReference type="EMBL" id="VLLI01000010">
    <property type="protein sequence ID" value="TWI97616.1"/>
    <property type="molecule type" value="Genomic_DNA"/>
</dbReference>
<gene>
    <name evidence="1" type="ORF">JN11_03438</name>
</gene>
<dbReference type="Proteomes" id="UP000317010">
    <property type="component" value="Unassembled WGS sequence"/>
</dbReference>
<comment type="caution">
    <text evidence="1">The sequence shown here is derived from an EMBL/GenBank/DDBJ whole genome shotgun (WGS) entry which is preliminary data.</text>
</comment>
<protein>
    <submittedName>
        <fullName evidence="1">Uncharacterized protein</fullName>
    </submittedName>
</protein>
<keyword evidence="2" id="KW-1185">Reference proteome</keyword>
<sequence>MSNHKFSEEQLAAINQLSEALQKCQELDIHISGIAEFDVKTFEDADGNDYAAIS</sequence>